<dbReference type="InterPro" id="IPR003772">
    <property type="entry name" value="YceD"/>
</dbReference>
<dbReference type="AlphaFoldDB" id="A0A369LMH0"/>
<accession>A0A369LMH0</accession>
<sequence length="190" mass="20468">MAATVENNPLVIDVPAELFAPAESSSFEGTYDMGEFDFGPDHYKTVGTMQWNAFVSNVGGALLVTGSITGVVATECSRCLDEVEYDVNGELEAYLIIPGESEAPEDMDEDEFDYLPESNQLDFEPILRAAVLVDLPYVPSCAEDCKGLCPQCGANLNDGPCGCKPVEDDVVRTGSGKPSQFAALKNFKFE</sequence>
<reference evidence="1 2" key="1">
    <citation type="journal article" date="2018" name="Elife">
        <title>Discovery and characterization of a prevalent human gut bacterial enzyme sufficient for the inactivation of a family of plant toxins.</title>
        <authorList>
            <person name="Koppel N."/>
            <person name="Bisanz J.E."/>
            <person name="Pandelia M.E."/>
            <person name="Turnbaugh P.J."/>
            <person name="Balskus E.P."/>
        </authorList>
    </citation>
    <scope>NUCLEOTIDE SEQUENCE [LARGE SCALE GENOMIC DNA]</scope>
    <source>
        <strain evidence="1 2">OB21 GAM31</strain>
    </source>
</reference>
<dbReference type="Proteomes" id="UP000253975">
    <property type="component" value="Unassembled WGS sequence"/>
</dbReference>
<evidence type="ECO:0000313" key="1">
    <source>
        <dbReference type="EMBL" id="RDB60342.1"/>
    </source>
</evidence>
<organism evidence="1 2">
    <name type="scientific">Slackia isoflavoniconvertens</name>
    <dbReference type="NCBI Taxonomy" id="572010"/>
    <lineage>
        <taxon>Bacteria</taxon>
        <taxon>Bacillati</taxon>
        <taxon>Actinomycetota</taxon>
        <taxon>Coriobacteriia</taxon>
        <taxon>Eggerthellales</taxon>
        <taxon>Eggerthellaceae</taxon>
        <taxon>Slackia</taxon>
    </lineage>
</organism>
<dbReference type="EMBL" id="PPTO01000003">
    <property type="protein sequence ID" value="RDB60342.1"/>
    <property type="molecule type" value="Genomic_DNA"/>
</dbReference>
<dbReference type="PANTHER" id="PTHR34374">
    <property type="entry name" value="LARGE RIBOSOMAL RNA SUBUNIT ACCUMULATION PROTEIN YCED HOMOLOG 1, CHLOROPLASTIC"/>
    <property type="match status" value="1"/>
</dbReference>
<name>A0A369LMH0_9ACTN</name>
<proteinExistence type="predicted"/>
<gene>
    <name evidence="1" type="ORF">C1881_03140</name>
</gene>
<evidence type="ECO:0000313" key="2">
    <source>
        <dbReference type="Proteomes" id="UP000253975"/>
    </source>
</evidence>
<dbReference type="Pfam" id="PF02620">
    <property type="entry name" value="YceD"/>
    <property type="match status" value="1"/>
</dbReference>
<protein>
    <submittedName>
        <fullName evidence="1">Metal-binding protein</fullName>
    </submittedName>
</protein>
<comment type="caution">
    <text evidence="1">The sequence shown here is derived from an EMBL/GenBank/DDBJ whole genome shotgun (WGS) entry which is preliminary data.</text>
</comment>
<dbReference type="PANTHER" id="PTHR34374:SF1">
    <property type="entry name" value="LARGE RIBOSOMAL RNA SUBUNIT ACCUMULATION PROTEIN YCED HOMOLOG 1, CHLOROPLASTIC"/>
    <property type="match status" value="1"/>
</dbReference>